<keyword evidence="6 10" id="KW-1133">Transmembrane helix</keyword>
<dbReference type="PANTHER" id="PTHR43531">
    <property type="entry name" value="PROTEIN ICFG"/>
    <property type="match status" value="1"/>
</dbReference>
<sequence length="265" mass="28174">MLARLRDLRVATKLFATFGVVCVLLLTVLGIGVQRLAQAQAQLDDMYSGNLASLEALDATRLDIQLMRQDTSRARAGINDPKTLKLALDGNTEHEAALDKDWKRYDAGSTAAQRAAAWELVGQWREQRKALFTFAQVGDNAGYGKHRDEVVSPLTTQIGKAMDGLYAAELADGAAASKAGAAAFRSAMALMVGAAVVALAIAVTTAVVLARSISRPLTRVLDVVRGLAEGRLDQRTGITSRDEVGQLATAADKSVANLAEVVRTI</sequence>
<dbReference type="GO" id="GO:0007165">
    <property type="term" value="P:signal transduction"/>
    <property type="evidence" value="ECO:0007669"/>
    <property type="project" value="UniProtKB-KW"/>
</dbReference>
<dbReference type="RefSeq" id="WP_245961693.1">
    <property type="nucleotide sequence ID" value="NZ_QGDQ01000007.1"/>
</dbReference>
<keyword evidence="7 10" id="KW-0472">Membrane</keyword>
<evidence type="ECO:0000256" key="8">
    <source>
        <dbReference type="ARBA" id="ARBA00023224"/>
    </source>
</evidence>
<dbReference type="AlphaFoldDB" id="A0A316AA86"/>
<dbReference type="CDD" id="cd06225">
    <property type="entry name" value="HAMP"/>
    <property type="match status" value="1"/>
</dbReference>
<evidence type="ECO:0000256" key="5">
    <source>
        <dbReference type="ARBA" id="ARBA00022692"/>
    </source>
</evidence>
<protein>
    <submittedName>
        <fullName evidence="12">HAMP domain-containing protein</fullName>
    </submittedName>
</protein>
<organism evidence="12 13">
    <name type="scientific">Quadrisphaera granulorum</name>
    <dbReference type="NCBI Taxonomy" id="317664"/>
    <lineage>
        <taxon>Bacteria</taxon>
        <taxon>Bacillati</taxon>
        <taxon>Actinomycetota</taxon>
        <taxon>Actinomycetes</taxon>
        <taxon>Kineosporiales</taxon>
        <taxon>Kineosporiaceae</taxon>
        <taxon>Quadrisphaera</taxon>
    </lineage>
</organism>
<feature type="domain" description="HAMP" evidence="11">
    <location>
        <begin position="211"/>
        <end position="263"/>
    </location>
</feature>
<dbReference type="InterPro" id="IPR051310">
    <property type="entry name" value="MCP_chemotaxis"/>
</dbReference>
<dbReference type="GO" id="GO:0005886">
    <property type="term" value="C:plasma membrane"/>
    <property type="evidence" value="ECO:0007669"/>
    <property type="project" value="UniProtKB-SubCell"/>
</dbReference>
<dbReference type="Gene3D" id="6.10.340.10">
    <property type="match status" value="1"/>
</dbReference>
<keyword evidence="4" id="KW-0145">Chemotaxis</keyword>
<evidence type="ECO:0000256" key="2">
    <source>
        <dbReference type="ARBA" id="ARBA00022475"/>
    </source>
</evidence>
<keyword evidence="5 10" id="KW-0812">Transmembrane</keyword>
<keyword evidence="8" id="KW-0807">Transducer</keyword>
<dbReference type="Pfam" id="PF00672">
    <property type="entry name" value="HAMP"/>
    <property type="match status" value="1"/>
</dbReference>
<keyword evidence="3" id="KW-0488">Methylation</keyword>
<evidence type="ECO:0000256" key="7">
    <source>
        <dbReference type="ARBA" id="ARBA00023136"/>
    </source>
</evidence>
<evidence type="ECO:0000256" key="10">
    <source>
        <dbReference type="SAM" id="Phobius"/>
    </source>
</evidence>
<feature type="transmembrane region" description="Helical" evidence="10">
    <location>
        <begin position="187"/>
        <end position="210"/>
    </location>
</feature>
<dbReference type="SMART" id="SM00304">
    <property type="entry name" value="HAMP"/>
    <property type="match status" value="1"/>
</dbReference>
<dbReference type="PROSITE" id="PS50885">
    <property type="entry name" value="HAMP"/>
    <property type="match status" value="1"/>
</dbReference>
<proteinExistence type="inferred from homology"/>
<comment type="subcellular location">
    <subcellularLocation>
        <location evidence="1">Cell membrane</location>
    </subcellularLocation>
</comment>
<dbReference type="InterPro" id="IPR003122">
    <property type="entry name" value="Tar_rcpt_lig-bd"/>
</dbReference>
<dbReference type="GO" id="GO:0004888">
    <property type="term" value="F:transmembrane signaling receptor activity"/>
    <property type="evidence" value="ECO:0007669"/>
    <property type="project" value="TreeGrafter"/>
</dbReference>
<evidence type="ECO:0000259" key="11">
    <source>
        <dbReference type="PROSITE" id="PS50885"/>
    </source>
</evidence>
<dbReference type="PANTHER" id="PTHR43531:SF11">
    <property type="entry name" value="METHYL-ACCEPTING CHEMOTAXIS PROTEIN 3"/>
    <property type="match status" value="1"/>
</dbReference>
<evidence type="ECO:0000256" key="3">
    <source>
        <dbReference type="ARBA" id="ARBA00022481"/>
    </source>
</evidence>
<dbReference type="Pfam" id="PF02203">
    <property type="entry name" value="TarH"/>
    <property type="match status" value="1"/>
</dbReference>
<dbReference type="EMBL" id="QGDQ01000007">
    <property type="protein sequence ID" value="PWJ54452.1"/>
    <property type="molecule type" value="Genomic_DNA"/>
</dbReference>
<dbReference type="Proteomes" id="UP000245469">
    <property type="component" value="Unassembled WGS sequence"/>
</dbReference>
<reference evidence="12 13" key="1">
    <citation type="submission" date="2018-03" db="EMBL/GenBank/DDBJ databases">
        <title>Genomic Encyclopedia of Archaeal and Bacterial Type Strains, Phase II (KMG-II): from individual species to whole genera.</title>
        <authorList>
            <person name="Goeker M."/>
        </authorList>
    </citation>
    <scope>NUCLEOTIDE SEQUENCE [LARGE SCALE GENOMIC DNA]</scope>
    <source>
        <strain evidence="12 13">DSM 44889</strain>
    </source>
</reference>
<evidence type="ECO:0000313" key="12">
    <source>
        <dbReference type="EMBL" id="PWJ54452.1"/>
    </source>
</evidence>
<dbReference type="GO" id="GO:0006935">
    <property type="term" value="P:chemotaxis"/>
    <property type="evidence" value="ECO:0007669"/>
    <property type="project" value="UniProtKB-KW"/>
</dbReference>
<evidence type="ECO:0000256" key="4">
    <source>
        <dbReference type="ARBA" id="ARBA00022500"/>
    </source>
</evidence>
<name>A0A316AA86_9ACTN</name>
<comment type="caution">
    <text evidence="12">The sequence shown here is derived from an EMBL/GenBank/DDBJ whole genome shotgun (WGS) entry which is preliminary data.</text>
</comment>
<dbReference type="InterPro" id="IPR003660">
    <property type="entry name" value="HAMP_dom"/>
</dbReference>
<keyword evidence="2" id="KW-1003">Cell membrane</keyword>
<keyword evidence="13" id="KW-1185">Reference proteome</keyword>
<accession>A0A316AA86</accession>
<evidence type="ECO:0000256" key="6">
    <source>
        <dbReference type="ARBA" id="ARBA00022989"/>
    </source>
</evidence>
<gene>
    <name evidence="12" type="ORF">BXY45_107148</name>
</gene>
<comment type="similarity">
    <text evidence="9">Belongs to the methyl-accepting chemotaxis (MCP) protein family.</text>
</comment>
<dbReference type="SUPFAM" id="SSF158472">
    <property type="entry name" value="HAMP domain-like"/>
    <property type="match status" value="1"/>
</dbReference>
<evidence type="ECO:0000256" key="1">
    <source>
        <dbReference type="ARBA" id="ARBA00004236"/>
    </source>
</evidence>
<evidence type="ECO:0000256" key="9">
    <source>
        <dbReference type="ARBA" id="ARBA00029447"/>
    </source>
</evidence>
<evidence type="ECO:0000313" key="13">
    <source>
        <dbReference type="Proteomes" id="UP000245469"/>
    </source>
</evidence>